<protein>
    <recommendedName>
        <fullName evidence="4">HMG box domain-containing protein</fullName>
    </recommendedName>
</protein>
<keyword evidence="3" id="KW-1185">Reference proteome</keyword>
<dbReference type="Proteomes" id="UP000029665">
    <property type="component" value="Unassembled WGS sequence"/>
</dbReference>
<dbReference type="SUPFAM" id="SSF47095">
    <property type="entry name" value="HMG-box"/>
    <property type="match status" value="1"/>
</dbReference>
<dbReference type="OrthoDB" id="6247875at2759"/>
<feature type="region of interest" description="Disordered" evidence="1">
    <location>
        <begin position="71"/>
        <end position="129"/>
    </location>
</feature>
<proteinExistence type="predicted"/>
<reference evidence="2" key="1">
    <citation type="submission" date="2014-01" db="EMBL/GenBank/DDBJ databases">
        <title>The genome of the white-rot fungus Pycnoporus cinnabarinus: a basidiomycete model with a versatile arsenal for lignocellulosic biomass breakdown.</title>
        <authorList>
            <person name="Levasseur A."/>
            <person name="Lomascolo A."/>
            <person name="Ruiz-Duenas F.J."/>
            <person name="Uzan E."/>
            <person name="Piumi F."/>
            <person name="Kues U."/>
            <person name="Ram A.F.J."/>
            <person name="Murat C."/>
            <person name="Haon M."/>
            <person name="Benoit I."/>
            <person name="Arfi Y."/>
            <person name="Chevret D."/>
            <person name="Drula E."/>
            <person name="Kwon M.J."/>
            <person name="Gouret P."/>
            <person name="Lesage-Meessen L."/>
            <person name="Lombard V."/>
            <person name="Mariette J."/>
            <person name="Noirot C."/>
            <person name="Park J."/>
            <person name="Patyshakuliyeva A."/>
            <person name="Wieneger R.A.B."/>
            <person name="Wosten H.A.B."/>
            <person name="Martin F."/>
            <person name="Coutinho P.M."/>
            <person name="de Vries R."/>
            <person name="Martinez A.T."/>
            <person name="Klopp C."/>
            <person name="Pontarotti P."/>
            <person name="Henrissat B."/>
            <person name="Record E."/>
        </authorList>
    </citation>
    <scope>NUCLEOTIDE SEQUENCE [LARGE SCALE GENOMIC DNA]</scope>
    <source>
        <strain evidence="2">BRFM137</strain>
    </source>
</reference>
<name>A0A060SK60_PYCCI</name>
<dbReference type="Gene3D" id="1.10.30.10">
    <property type="entry name" value="High mobility group box domain"/>
    <property type="match status" value="1"/>
</dbReference>
<comment type="caution">
    <text evidence="2">The sequence shown here is derived from an EMBL/GenBank/DDBJ whole genome shotgun (WGS) entry which is preliminary data.</text>
</comment>
<feature type="compositionally biased region" description="Basic residues" evidence="1">
    <location>
        <begin position="112"/>
        <end position="122"/>
    </location>
</feature>
<feature type="compositionally biased region" description="Polar residues" evidence="1">
    <location>
        <begin position="77"/>
        <end position="93"/>
    </location>
</feature>
<dbReference type="InterPro" id="IPR036910">
    <property type="entry name" value="HMG_box_dom_sf"/>
</dbReference>
<gene>
    <name evidence="2" type="ORF">BN946_scf184985.g43</name>
</gene>
<feature type="region of interest" description="Disordered" evidence="1">
    <location>
        <begin position="1"/>
        <end position="22"/>
    </location>
</feature>
<evidence type="ECO:0000256" key="1">
    <source>
        <dbReference type="SAM" id="MobiDB-lite"/>
    </source>
</evidence>
<evidence type="ECO:0000313" key="3">
    <source>
        <dbReference type="Proteomes" id="UP000029665"/>
    </source>
</evidence>
<dbReference type="HOGENOM" id="CLU_1949911_0_0_1"/>
<accession>A0A060SK60</accession>
<sequence length="129" mass="14472">MTIRRSRRKTTGDDDPPPRPANKFILFRLAKCKEMEQASEALCGGTLQQRHLSVDLGEAWNALPVDEKNRKRMHSCRSISVGTRITSPLQTGRSAGGGWSSRLPSEESAKGTTRKKRKRLRRSPPFNAL</sequence>
<evidence type="ECO:0000313" key="2">
    <source>
        <dbReference type="EMBL" id="CDO72624.1"/>
    </source>
</evidence>
<dbReference type="AlphaFoldDB" id="A0A060SK60"/>
<dbReference type="EMBL" id="CCBP010000115">
    <property type="protein sequence ID" value="CDO72624.1"/>
    <property type="molecule type" value="Genomic_DNA"/>
</dbReference>
<organism evidence="2 3">
    <name type="scientific">Pycnoporus cinnabarinus</name>
    <name type="common">Cinnabar-red polypore</name>
    <name type="synonym">Trametes cinnabarina</name>
    <dbReference type="NCBI Taxonomy" id="5643"/>
    <lineage>
        <taxon>Eukaryota</taxon>
        <taxon>Fungi</taxon>
        <taxon>Dikarya</taxon>
        <taxon>Basidiomycota</taxon>
        <taxon>Agaricomycotina</taxon>
        <taxon>Agaricomycetes</taxon>
        <taxon>Polyporales</taxon>
        <taxon>Polyporaceae</taxon>
        <taxon>Trametes</taxon>
    </lineage>
</organism>
<evidence type="ECO:0008006" key="4">
    <source>
        <dbReference type="Google" id="ProtNLM"/>
    </source>
</evidence>